<feature type="transmembrane region" description="Helical" evidence="6">
    <location>
        <begin position="327"/>
        <end position="348"/>
    </location>
</feature>
<feature type="transmembrane region" description="Helical" evidence="6">
    <location>
        <begin position="21"/>
        <end position="41"/>
    </location>
</feature>
<reference evidence="9 10" key="1">
    <citation type="submission" date="2019-11" db="EMBL/GenBank/DDBJ databases">
        <title>Pedobacter sp. HMF7647 Genome sequencing and assembly.</title>
        <authorList>
            <person name="Kang H."/>
            <person name="Kim H."/>
            <person name="Joh K."/>
        </authorList>
    </citation>
    <scope>NUCLEOTIDE SEQUENCE [LARGE SCALE GENOMIC DNA]</scope>
    <source>
        <strain evidence="9 10">HMF7647</strain>
    </source>
</reference>
<feature type="domain" description="MacB-like periplasmic core" evidence="8">
    <location>
        <begin position="425"/>
        <end position="628"/>
    </location>
</feature>
<sequence length="785" mass="88447">MIRNYLKIAWRNLLRNKGFSLINIAGLAIGMASAILILLWIQNEISYDQFHTKKDRLYVMYNRSVFDGKLWCWQSTPKIMGPTMKMSYSQVEETSRINQATFLFTVGEKHLTVRGAFTDPGFLTMFSFPLINGDSKTALKNTQTVVITEKLSKKLFGNDNAMGKTVKIDSNAYFTVTGVMKDQPNNTRFQDFEYFMPWSYMKKIGWDENNWGNNSVQTYVLLKPGVTETAANKAFLNITRTHSDIKDIDQFVHPISKWRLYSKFENGKITGGRIEIVRLFSVIAIFILLIACINFMNLSTARSEKRAREVGIRKVVGAQKGSLVGQFLGESIIISLISGIIALVVVQLSLKGFNALTDKELFIPYSSLFFWLISLGFVLFTGIVAGSYPAFYLSSYRPVKVLKGTFKAAHALVTPRKVLVILQFTFAIALIICTIIIQRQINHAQQRDLGYNKNNLAYVFMTGEVEKHYTAIKNEMLASNAVTAVTKTSAPMTEGWSDSWDYSWKGKNTTEKLDFDIYNTDGDFVKTMGLKLVTGRDIDLKAFPSDSTAMILNEAAVKTMGFKNAIGQIVKGQGRDWHVVGVIKDFILSSPYEPVKQMVIQGPSGWFNVIHFKLNDNASTENNLKKIEAVFKKYNPDYPFEYNFIDEAYSKKFRDEQRIGTLAALFAGLTIVISCLGLFALAAYMAENRIKEIGVRKVLGASVSGLAVLLSKDFLKLVLISFAIASPIAWWAMHKWLQDYTYRVSISWWIFAITGIISMAIAVATVSFQALRAARANPVKNLRTE</sequence>
<evidence type="ECO:0000256" key="2">
    <source>
        <dbReference type="ARBA" id="ARBA00022475"/>
    </source>
</evidence>
<proteinExistence type="predicted"/>
<dbReference type="InterPro" id="IPR050250">
    <property type="entry name" value="Macrolide_Exporter_MacB"/>
</dbReference>
<keyword evidence="2" id="KW-1003">Cell membrane</keyword>
<accession>A0A7K1YA45</accession>
<feature type="transmembrane region" description="Helical" evidence="6">
    <location>
        <begin position="418"/>
        <end position="437"/>
    </location>
</feature>
<name>A0A7K1YA45_9SPHI</name>
<evidence type="ECO:0000313" key="10">
    <source>
        <dbReference type="Proteomes" id="UP000466586"/>
    </source>
</evidence>
<feature type="transmembrane region" description="Helical" evidence="6">
    <location>
        <begin position="276"/>
        <end position="298"/>
    </location>
</feature>
<dbReference type="GO" id="GO:0005886">
    <property type="term" value="C:plasma membrane"/>
    <property type="evidence" value="ECO:0007669"/>
    <property type="project" value="UniProtKB-SubCell"/>
</dbReference>
<dbReference type="Pfam" id="PF12704">
    <property type="entry name" value="MacB_PCD"/>
    <property type="match status" value="2"/>
</dbReference>
<evidence type="ECO:0000256" key="6">
    <source>
        <dbReference type="SAM" id="Phobius"/>
    </source>
</evidence>
<feature type="domain" description="ABC3 transporter permease C-terminal" evidence="7">
    <location>
        <begin position="282"/>
        <end position="395"/>
    </location>
</feature>
<dbReference type="EMBL" id="WVHT01000004">
    <property type="protein sequence ID" value="MXV51457.1"/>
    <property type="molecule type" value="Genomic_DNA"/>
</dbReference>
<feature type="transmembrane region" description="Helical" evidence="6">
    <location>
        <begin position="714"/>
        <end position="734"/>
    </location>
</feature>
<evidence type="ECO:0000259" key="7">
    <source>
        <dbReference type="Pfam" id="PF02687"/>
    </source>
</evidence>
<protein>
    <submittedName>
        <fullName evidence="9">FtsX-like permease family protein</fullName>
    </submittedName>
</protein>
<evidence type="ECO:0000313" key="9">
    <source>
        <dbReference type="EMBL" id="MXV51457.1"/>
    </source>
</evidence>
<feature type="transmembrane region" description="Helical" evidence="6">
    <location>
        <begin position="368"/>
        <end position="393"/>
    </location>
</feature>
<feature type="domain" description="MacB-like periplasmic core" evidence="8">
    <location>
        <begin position="20"/>
        <end position="235"/>
    </location>
</feature>
<keyword evidence="4 6" id="KW-1133">Transmembrane helix</keyword>
<evidence type="ECO:0000256" key="3">
    <source>
        <dbReference type="ARBA" id="ARBA00022692"/>
    </source>
</evidence>
<comment type="subcellular location">
    <subcellularLocation>
        <location evidence="1">Cell membrane</location>
        <topology evidence="1">Multi-pass membrane protein</topology>
    </subcellularLocation>
</comment>
<feature type="transmembrane region" description="Helical" evidence="6">
    <location>
        <begin position="746"/>
        <end position="771"/>
    </location>
</feature>
<comment type="caution">
    <text evidence="9">The sequence shown here is derived from an EMBL/GenBank/DDBJ whole genome shotgun (WGS) entry which is preliminary data.</text>
</comment>
<dbReference type="AlphaFoldDB" id="A0A7K1YA45"/>
<dbReference type="GO" id="GO:0022857">
    <property type="term" value="F:transmembrane transporter activity"/>
    <property type="evidence" value="ECO:0007669"/>
    <property type="project" value="TreeGrafter"/>
</dbReference>
<feature type="domain" description="ABC3 transporter permease C-terminal" evidence="7">
    <location>
        <begin position="665"/>
        <end position="778"/>
    </location>
</feature>
<feature type="transmembrane region" description="Helical" evidence="6">
    <location>
        <begin position="662"/>
        <end position="686"/>
    </location>
</feature>
<dbReference type="RefSeq" id="WP_160844625.1">
    <property type="nucleotide sequence ID" value="NZ_WVHT01000004.1"/>
</dbReference>
<dbReference type="PANTHER" id="PTHR30572:SF18">
    <property type="entry name" value="ABC-TYPE MACROLIDE FAMILY EXPORT SYSTEM PERMEASE COMPONENT 2"/>
    <property type="match status" value="1"/>
</dbReference>
<dbReference type="Proteomes" id="UP000466586">
    <property type="component" value="Unassembled WGS sequence"/>
</dbReference>
<evidence type="ECO:0000259" key="8">
    <source>
        <dbReference type="Pfam" id="PF12704"/>
    </source>
</evidence>
<keyword evidence="10" id="KW-1185">Reference proteome</keyword>
<dbReference type="InterPro" id="IPR003838">
    <property type="entry name" value="ABC3_permease_C"/>
</dbReference>
<organism evidence="9 10">
    <name type="scientific">Hufsiella arboris</name>
    <dbReference type="NCBI Taxonomy" id="2695275"/>
    <lineage>
        <taxon>Bacteria</taxon>
        <taxon>Pseudomonadati</taxon>
        <taxon>Bacteroidota</taxon>
        <taxon>Sphingobacteriia</taxon>
        <taxon>Sphingobacteriales</taxon>
        <taxon>Sphingobacteriaceae</taxon>
        <taxon>Hufsiella</taxon>
    </lineage>
</organism>
<evidence type="ECO:0000256" key="4">
    <source>
        <dbReference type="ARBA" id="ARBA00022989"/>
    </source>
</evidence>
<evidence type="ECO:0000256" key="5">
    <source>
        <dbReference type="ARBA" id="ARBA00023136"/>
    </source>
</evidence>
<keyword evidence="5 6" id="KW-0472">Membrane</keyword>
<keyword evidence="3 6" id="KW-0812">Transmembrane</keyword>
<evidence type="ECO:0000256" key="1">
    <source>
        <dbReference type="ARBA" id="ARBA00004651"/>
    </source>
</evidence>
<dbReference type="Pfam" id="PF02687">
    <property type="entry name" value="FtsX"/>
    <property type="match status" value="2"/>
</dbReference>
<gene>
    <name evidence="9" type="ORF">GS399_10790</name>
</gene>
<dbReference type="InterPro" id="IPR025857">
    <property type="entry name" value="MacB_PCD"/>
</dbReference>
<dbReference type="PANTHER" id="PTHR30572">
    <property type="entry name" value="MEMBRANE COMPONENT OF TRANSPORTER-RELATED"/>
    <property type="match status" value="1"/>
</dbReference>